<accession>A0A0L0WBW7</accession>
<dbReference type="RefSeq" id="WP_050354540.1">
    <property type="nucleotide sequence ID" value="NZ_LGSS01000004.1"/>
</dbReference>
<gene>
    <name evidence="1" type="ORF">CLPU_4c00030</name>
</gene>
<dbReference type="EMBL" id="LGSS01000004">
    <property type="protein sequence ID" value="KNF08957.1"/>
    <property type="molecule type" value="Genomic_DNA"/>
</dbReference>
<evidence type="ECO:0000313" key="2">
    <source>
        <dbReference type="Proteomes" id="UP000037267"/>
    </source>
</evidence>
<dbReference type="STRING" id="1503.CLPU_4c00030"/>
<dbReference type="InterPro" id="IPR011322">
    <property type="entry name" value="N-reg_PII-like_a/b"/>
</dbReference>
<evidence type="ECO:0000313" key="1">
    <source>
        <dbReference type="EMBL" id="KNF08957.1"/>
    </source>
</evidence>
<organism evidence="1 2">
    <name type="scientific">Gottschalkia purinilytica</name>
    <name type="common">Clostridium purinilyticum</name>
    <dbReference type="NCBI Taxonomy" id="1503"/>
    <lineage>
        <taxon>Bacteria</taxon>
        <taxon>Bacillati</taxon>
        <taxon>Bacillota</taxon>
        <taxon>Tissierellia</taxon>
        <taxon>Tissierellales</taxon>
        <taxon>Gottschalkiaceae</taxon>
        <taxon>Gottschalkia</taxon>
    </lineage>
</organism>
<keyword evidence="2" id="KW-1185">Reference proteome</keyword>
<reference evidence="2" key="1">
    <citation type="submission" date="2015-07" db="EMBL/GenBank/DDBJ databases">
        <title>Draft genome sequence of the purine-degrading Gottschalkia purinilyticum DSM 1384 (formerly Clostridium purinilyticum).</title>
        <authorList>
            <person name="Poehlein A."/>
            <person name="Schiel-Bengelsdorf B."/>
            <person name="Bengelsdorf F.R."/>
            <person name="Daniel R."/>
            <person name="Duerre P."/>
        </authorList>
    </citation>
    <scope>NUCLEOTIDE SEQUENCE [LARGE SCALE GENOMIC DNA]</scope>
    <source>
        <strain evidence="2">DSM 1384</strain>
    </source>
</reference>
<dbReference type="Proteomes" id="UP000037267">
    <property type="component" value="Unassembled WGS sequence"/>
</dbReference>
<dbReference type="AlphaFoldDB" id="A0A0L0WBW7"/>
<protein>
    <submittedName>
        <fullName evidence="1">Nitrogen regulatory protein P-II family</fullName>
    </submittedName>
</protein>
<dbReference type="OrthoDB" id="9810781at2"/>
<sequence>MYALFLILNDTTKLDLILEKLFEIGVGATVADTVGMGKMLSESNRDLPIFSSIRKIIDGDRPFNKTIISVIKQEEKLKKAKDIIKEELDYMKNPNTGFMFVVPVIECYGFGLKSDETKEDEKE</sequence>
<name>A0A0L0WBW7_GOTPU</name>
<proteinExistence type="predicted"/>
<comment type="caution">
    <text evidence="1">The sequence shown here is derived from an EMBL/GenBank/DDBJ whole genome shotgun (WGS) entry which is preliminary data.</text>
</comment>
<dbReference type="SUPFAM" id="SSF54913">
    <property type="entry name" value="GlnB-like"/>
    <property type="match status" value="1"/>
</dbReference>